<keyword evidence="1" id="KW-0472">Membrane</keyword>
<dbReference type="InterPro" id="IPR000045">
    <property type="entry name" value="Prepilin_IV_endopep_pep"/>
</dbReference>
<evidence type="ECO:0000313" key="3">
    <source>
        <dbReference type="EMBL" id="CAB4370439.1"/>
    </source>
</evidence>
<evidence type="ECO:0000259" key="2">
    <source>
        <dbReference type="Pfam" id="PF01478"/>
    </source>
</evidence>
<name>A0A6J6AJQ6_9ZZZZ</name>
<keyword evidence="1" id="KW-1133">Transmembrane helix</keyword>
<sequence length="163" mass="18597">MQPSHYDLNVQILYVVVVAYFAVSISIEDLRIHKIRNRKLIYLSSSLMIFSVLLPGARVDLITGFFFFTIFTFLFFLSNAFHKSGGIGFGDIKLIAVLAFAFFDTGLRSLEIFFISLWLALVGHICLHLLIYRKFPYRIAMAPNIFFASGLYLYAPIALLLPQ</sequence>
<feature type="transmembrane region" description="Helical" evidence="1">
    <location>
        <begin position="12"/>
        <end position="28"/>
    </location>
</feature>
<feature type="domain" description="Prepilin type IV endopeptidase peptidase" evidence="2">
    <location>
        <begin position="17"/>
        <end position="121"/>
    </location>
</feature>
<dbReference type="AlphaFoldDB" id="A0A6J6AJQ6"/>
<organism evidence="3">
    <name type="scientific">freshwater metagenome</name>
    <dbReference type="NCBI Taxonomy" id="449393"/>
    <lineage>
        <taxon>unclassified sequences</taxon>
        <taxon>metagenomes</taxon>
        <taxon>ecological metagenomes</taxon>
    </lineage>
</organism>
<protein>
    <submittedName>
        <fullName evidence="3">Unannotated protein</fullName>
    </submittedName>
</protein>
<dbReference type="Pfam" id="PF01478">
    <property type="entry name" value="Peptidase_A24"/>
    <property type="match status" value="1"/>
</dbReference>
<gene>
    <name evidence="3" type="ORF">UFOPK4182_00107</name>
</gene>
<feature type="transmembrane region" description="Helical" evidence="1">
    <location>
        <begin position="63"/>
        <end position="81"/>
    </location>
</feature>
<keyword evidence="1" id="KW-0812">Transmembrane</keyword>
<dbReference type="Gene3D" id="1.20.120.1220">
    <property type="match status" value="1"/>
</dbReference>
<feature type="transmembrane region" description="Helical" evidence="1">
    <location>
        <begin position="112"/>
        <end position="132"/>
    </location>
</feature>
<accession>A0A6J6AJQ6</accession>
<feature type="transmembrane region" description="Helical" evidence="1">
    <location>
        <begin position="40"/>
        <end position="57"/>
    </location>
</feature>
<dbReference type="EMBL" id="CAEUNI010000005">
    <property type="protein sequence ID" value="CAB4370439.1"/>
    <property type="molecule type" value="Genomic_DNA"/>
</dbReference>
<feature type="transmembrane region" description="Helical" evidence="1">
    <location>
        <begin position="144"/>
        <end position="161"/>
    </location>
</feature>
<dbReference type="GO" id="GO:0016020">
    <property type="term" value="C:membrane"/>
    <property type="evidence" value="ECO:0007669"/>
    <property type="project" value="InterPro"/>
</dbReference>
<feature type="transmembrane region" description="Helical" evidence="1">
    <location>
        <begin position="88"/>
        <end position="106"/>
    </location>
</feature>
<dbReference type="GO" id="GO:0004190">
    <property type="term" value="F:aspartic-type endopeptidase activity"/>
    <property type="evidence" value="ECO:0007669"/>
    <property type="project" value="InterPro"/>
</dbReference>
<proteinExistence type="predicted"/>
<reference evidence="3" key="1">
    <citation type="submission" date="2020-05" db="EMBL/GenBank/DDBJ databases">
        <authorList>
            <person name="Chiriac C."/>
            <person name="Salcher M."/>
            <person name="Ghai R."/>
            <person name="Kavagutti S V."/>
        </authorList>
    </citation>
    <scope>NUCLEOTIDE SEQUENCE</scope>
</reference>
<evidence type="ECO:0000256" key="1">
    <source>
        <dbReference type="SAM" id="Phobius"/>
    </source>
</evidence>